<gene>
    <name evidence="2" type="ORF">LY89DRAFT_770526</name>
</gene>
<dbReference type="InParanoid" id="A0A194XNE7"/>
<dbReference type="AlphaFoldDB" id="A0A194XNE7"/>
<name>A0A194XNE7_MOLSC</name>
<reference evidence="2 3" key="1">
    <citation type="submission" date="2015-10" db="EMBL/GenBank/DDBJ databases">
        <title>Full genome of DAOMC 229536 Phialocephala scopiformis, a fungal endophyte of spruce producing the potent anti-insectan compound rugulosin.</title>
        <authorList>
            <consortium name="DOE Joint Genome Institute"/>
            <person name="Walker A.K."/>
            <person name="Frasz S.L."/>
            <person name="Seifert K.A."/>
            <person name="Miller J.D."/>
            <person name="Mondo S.J."/>
            <person name="Labutti K."/>
            <person name="Lipzen A."/>
            <person name="Dockter R."/>
            <person name="Kennedy M."/>
            <person name="Grigoriev I.V."/>
            <person name="Spatafora J.W."/>
        </authorList>
    </citation>
    <scope>NUCLEOTIDE SEQUENCE [LARGE SCALE GENOMIC DNA]</scope>
    <source>
        <strain evidence="2 3">CBS 120377</strain>
    </source>
</reference>
<dbReference type="InterPro" id="IPR045518">
    <property type="entry name" value="2EXR"/>
</dbReference>
<dbReference type="RefSeq" id="XP_018075632.1">
    <property type="nucleotide sequence ID" value="XM_018221853.1"/>
</dbReference>
<dbReference type="Pfam" id="PF20150">
    <property type="entry name" value="2EXR"/>
    <property type="match status" value="1"/>
</dbReference>
<dbReference type="Proteomes" id="UP000070700">
    <property type="component" value="Unassembled WGS sequence"/>
</dbReference>
<keyword evidence="3" id="KW-1185">Reference proteome</keyword>
<dbReference type="PANTHER" id="PTHR35910">
    <property type="entry name" value="2EXR DOMAIN-CONTAINING PROTEIN"/>
    <property type="match status" value="1"/>
</dbReference>
<evidence type="ECO:0000259" key="1">
    <source>
        <dbReference type="Pfam" id="PF20150"/>
    </source>
</evidence>
<protein>
    <recommendedName>
        <fullName evidence="1">2EXR domain-containing protein</fullName>
    </recommendedName>
</protein>
<dbReference type="GeneID" id="28831579"/>
<proteinExistence type="predicted"/>
<sequence>MQIPSQTKGDAALATLAVAQPPAVNAFVPLTEFTLFPELPVELRLEIWEFSLEARVLQLTEKRPRTPQEEFILKSDKPLSIMQVNTESREVGKRSYDFLEYYNREIKGIFVNWELDTIYAEEDVFKYQSLVGNVYLERISSKMRRLAILCVDNQRTSEINTIVDTASSLTNIRNLTFYNPGGANYKIFRIKLQIENIRQDKELWGRTPVLDHELPQLYEELCTIASSLSRRPLKKYNTPPRFIGVSWKGVAPIDKANKRVESAVAIQMTEDISPW</sequence>
<evidence type="ECO:0000313" key="3">
    <source>
        <dbReference type="Proteomes" id="UP000070700"/>
    </source>
</evidence>
<evidence type="ECO:0000313" key="2">
    <source>
        <dbReference type="EMBL" id="KUJ21277.1"/>
    </source>
</evidence>
<dbReference type="OrthoDB" id="3473305at2759"/>
<organism evidence="2 3">
    <name type="scientific">Mollisia scopiformis</name>
    <name type="common">Conifer needle endophyte fungus</name>
    <name type="synonym">Phialocephala scopiformis</name>
    <dbReference type="NCBI Taxonomy" id="149040"/>
    <lineage>
        <taxon>Eukaryota</taxon>
        <taxon>Fungi</taxon>
        <taxon>Dikarya</taxon>
        <taxon>Ascomycota</taxon>
        <taxon>Pezizomycotina</taxon>
        <taxon>Leotiomycetes</taxon>
        <taxon>Helotiales</taxon>
        <taxon>Mollisiaceae</taxon>
        <taxon>Mollisia</taxon>
    </lineage>
</organism>
<accession>A0A194XNE7</accession>
<dbReference type="KEGG" id="psco:LY89DRAFT_770526"/>
<feature type="domain" description="2EXR" evidence="1">
    <location>
        <begin position="33"/>
        <end position="118"/>
    </location>
</feature>
<dbReference type="EMBL" id="KQ947408">
    <property type="protein sequence ID" value="KUJ21277.1"/>
    <property type="molecule type" value="Genomic_DNA"/>
</dbReference>
<dbReference type="PANTHER" id="PTHR35910:SF6">
    <property type="entry name" value="2EXR DOMAIN-CONTAINING PROTEIN"/>
    <property type="match status" value="1"/>
</dbReference>